<keyword evidence="4 8" id="KW-0812">Transmembrane</keyword>
<evidence type="ECO:0000313" key="11">
    <source>
        <dbReference type="Proteomes" id="UP000325315"/>
    </source>
</evidence>
<evidence type="ECO:0000256" key="3">
    <source>
        <dbReference type="ARBA" id="ARBA00022448"/>
    </source>
</evidence>
<reference evidence="11" key="1">
    <citation type="journal article" date="2019" name="Plant Biotechnol. J.">
        <title>Genome sequencing of the Australian wild diploid species Gossypium australe highlights disease resistance and delayed gland morphogenesis.</title>
        <authorList>
            <person name="Cai Y."/>
            <person name="Cai X."/>
            <person name="Wang Q."/>
            <person name="Wang P."/>
            <person name="Zhang Y."/>
            <person name="Cai C."/>
            <person name="Xu Y."/>
            <person name="Wang K."/>
            <person name="Zhou Z."/>
            <person name="Wang C."/>
            <person name="Geng S."/>
            <person name="Li B."/>
            <person name="Dong Q."/>
            <person name="Hou Y."/>
            <person name="Wang H."/>
            <person name="Ai P."/>
            <person name="Liu Z."/>
            <person name="Yi F."/>
            <person name="Sun M."/>
            <person name="An G."/>
            <person name="Cheng J."/>
            <person name="Zhang Y."/>
            <person name="Shi Q."/>
            <person name="Xie Y."/>
            <person name="Shi X."/>
            <person name="Chang Y."/>
            <person name="Huang F."/>
            <person name="Chen Y."/>
            <person name="Hong S."/>
            <person name="Mi L."/>
            <person name="Sun Q."/>
            <person name="Zhang L."/>
            <person name="Zhou B."/>
            <person name="Peng R."/>
            <person name="Zhang X."/>
            <person name="Liu F."/>
        </authorList>
    </citation>
    <scope>NUCLEOTIDE SEQUENCE [LARGE SCALE GENOMIC DNA]</scope>
    <source>
        <strain evidence="11">cv. PA1801</strain>
    </source>
</reference>
<accession>A0A5B6X1T3</accession>
<name>A0A5B6X1T3_9ROSI</name>
<dbReference type="Pfam" id="PF00153">
    <property type="entry name" value="Mito_carr"/>
    <property type="match status" value="1"/>
</dbReference>
<evidence type="ECO:0000256" key="9">
    <source>
        <dbReference type="RuleBase" id="RU000488"/>
    </source>
</evidence>
<proteinExistence type="inferred from homology"/>
<evidence type="ECO:0000256" key="5">
    <source>
        <dbReference type="ARBA" id="ARBA00022737"/>
    </source>
</evidence>
<comment type="caution">
    <text evidence="10">The sequence shown here is derived from an EMBL/GenBank/DDBJ whole genome shotgun (WGS) entry which is preliminary data.</text>
</comment>
<sequence length="152" mass="16664">MQLQGEARGPNSVVQNLRPSLALQTNNTTSSVVHLIQTTAAHIGLVATEIQIFKTEGFRALFLDPLFHHVDGNLRHPEIEKETNTMPLANKILIGLIAGVSSAVARNPANVAMVHMQADDRLPLSQRHNYTSVVDALARMTKQEGIISLWRG</sequence>
<dbReference type="GO" id="GO:0016020">
    <property type="term" value="C:membrane"/>
    <property type="evidence" value="ECO:0007669"/>
    <property type="project" value="UniProtKB-SubCell"/>
</dbReference>
<dbReference type="OrthoDB" id="756301at2759"/>
<dbReference type="EMBL" id="SMMG02000001">
    <property type="protein sequence ID" value="KAA3488209.1"/>
    <property type="molecule type" value="Genomic_DNA"/>
</dbReference>
<dbReference type="InterPro" id="IPR023395">
    <property type="entry name" value="MCP_dom_sf"/>
</dbReference>
<evidence type="ECO:0000256" key="4">
    <source>
        <dbReference type="ARBA" id="ARBA00022692"/>
    </source>
</evidence>
<keyword evidence="7 8" id="KW-0472">Membrane</keyword>
<evidence type="ECO:0000313" key="10">
    <source>
        <dbReference type="EMBL" id="KAA3488209.1"/>
    </source>
</evidence>
<comment type="similarity">
    <text evidence="2 9">Belongs to the mitochondrial carrier (TC 2.A.29) family.</text>
</comment>
<evidence type="ECO:0000256" key="1">
    <source>
        <dbReference type="ARBA" id="ARBA00004141"/>
    </source>
</evidence>
<gene>
    <name evidence="10" type="ORF">EPI10_031980</name>
</gene>
<comment type="subcellular location">
    <subcellularLocation>
        <location evidence="1">Membrane</location>
        <topology evidence="1">Multi-pass membrane protein</topology>
    </subcellularLocation>
</comment>
<dbReference type="Proteomes" id="UP000325315">
    <property type="component" value="Unassembled WGS sequence"/>
</dbReference>
<dbReference type="PANTHER" id="PTHR45618">
    <property type="entry name" value="MITOCHONDRIAL DICARBOXYLATE CARRIER-RELATED"/>
    <property type="match status" value="1"/>
</dbReference>
<feature type="repeat" description="Solcar" evidence="8">
    <location>
        <begin position="86"/>
        <end position="152"/>
    </location>
</feature>
<evidence type="ECO:0000256" key="7">
    <source>
        <dbReference type="ARBA" id="ARBA00023136"/>
    </source>
</evidence>
<dbReference type="SUPFAM" id="SSF103506">
    <property type="entry name" value="Mitochondrial carrier"/>
    <property type="match status" value="1"/>
</dbReference>
<evidence type="ECO:0000256" key="8">
    <source>
        <dbReference type="PROSITE-ProRule" id="PRU00282"/>
    </source>
</evidence>
<dbReference type="AlphaFoldDB" id="A0A5B6X1T3"/>
<keyword evidence="6" id="KW-1133">Transmembrane helix</keyword>
<dbReference type="PROSITE" id="PS50920">
    <property type="entry name" value="SOLCAR"/>
    <property type="match status" value="1"/>
</dbReference>
<protein>
    <submittedName>
        <fullName evidence="10">Mitochondrial uncoupling protein 5-like</fullName>
    </submittedName>
</protein>
<dbReference type="Gene3D" id="1.50.40.10">
    <property type="entry name" value="Mitochondrial carrier domain"/>
    <property type="match status" value="1"/>
</dbReference>
<organism evidence="10 11">
    <name type="scientific">Gossypium australe</name>
    <dbReference type="NCBI Taxonomy" id="47621"/>
    <lineage>
        <taxon>Eukaryota</taxon>
        <taxon>Viridiplantae</taxon>
        <taxon>Streptophyta</taxon>
        <taxon>Embryophyta</taxon>
        <taxon>Tracheophyta</taxon>
        <taxon>Spermatophyta</taxon>
        <taxon>Magnoliopsida</taxon>
        <taxon>eudicotyledons</taxon>
        <taxon>Gunneridae</taxon>
        <taxon>Pentapetalae</taxon>
        <taxon>rosids</taxon>
        <taxon>malvids</taxon>
        <taxon>Malvales</taxon>
        <taxon>Malvaceae</taxon>
        <taxon>Malvoideae</taxon>
        <taxon>Gossypium</taxon>
    </lineage>
</organism>
<dbReference type="InterPro" id="IPR050391">
    <property type="entry name" value="Mito_Metabolite_Transporter"/>
</dbReference>
<dbReference type="InterPro" id="IPR018108">
    <property type="entry name" value="MCP_transmembrane"/>
</dbReference>
<keyword evidence="11" id="KW-1185">Reference proteome</keyword>
<evidence type="ECO:0000256" key="6">
    <source>
        <dbReference type="ARBA" id="ARBA00022989"/>
    </source>
</evidence>
<keyword evidence="5" id="KW-0677">Repeat</keyword>
<keyword evidence="3 9" id="KW-0813">Transport</keyword>
<evidence type="ECO:0000256" key="2">
    <source>
        <dbReference type="ARBA" id="ARBA00006375"/>
    </source>
</evidence>